<dbReference type="InterPro" id="IPR043128">
    <property type="entry name" value="Rev_trsase/Diguanyl_cyclase"/>
</dbReference>
<dbReference type="EMBL" id="BKCJ010412836">
    <property type="protein sequence ID" value="GFA37263.1"/>
    <property type="molecule type" value="Genomic_DNA"/>
</dbReference>
<comment type="caution">
    <text evidence="2">The sequence shown here is derived from an EMBL/GenBank/DDBJ whole genome shotgun (WGS) entry which is preliminary data.</text>
</comment>
<keyword evidence="2" id="KW-0548">Nucleotidyltransferase</keyword>
<dbReference type="SUPFAM" id="SSF56672">
    <property type="entry name" value="DNA/RNA polymerases"/>
    <property type="match status" value="1"/>
</dbReference>
<dbReference type="GO" id="GO:0003964">
    <property type="term" value="F:RNA-directed DNA polymerase activity"/>
    <property type="evidence" value="ECO:0007669"/>
    <property type="project" value="UniProtKB-KW"/>
</dbReference>
<sequence>DITNLEFEKMIFQKWHLGLDMVPMSSKLCPFGLTNAPTVFMDLMNRVCRPYLDKFVILFIYDILSYSKSKEEYEEHLKLILELLKKEDLYAKFSKCEFWISTVQYLGHMIDSHGILVDYAMIESIQNWAAPTTATEIRQFLGLPGYYRRFIEGKANVVANAVSRKERLKPPRVRSLGMMIISPLPS</sequence>
<gene>
    <name evidence="2" type="ORF">Tci_609235</name>
</gene>
<reference evidence="2" key="1">
    <citation type="journal article" date="2019" name="Sci. Rep.">
        <title>Draft genome of Tanacetum cinerariifolium, the natural source of mosquito coil.</title>
        <authorList>
            <person name="Yamashiro T."/>
            <person name="Shiraishi A."/>
            <person name="Satake H."/>
            <person name="Nakayama K."/>
        </authorList>
    </citation>
    <scope>NUCLEOTIDE SEQUENCE</scope>
</reference>
<protein>
    <submittedName>
        <fullName evidence="2">Putative reverse transcriptase domain-containing protein</fullName>
    </submittedName>
</protein>
<dbReference type="Pfam" id="PF00078">
    <property type="entry name" value="RVT_1"/>
    <property type="match status" value="1"/>
</dbReference>
<dbReference type="InterPro" id="IPR053134">
    <property type="entry name" value="RNA-dir_DNA_polymerase"/>
</dbReference>
<evidence type="ECO:0000313" key="2">
    <source>
        <dbReference type="EMBL" id="GFA37263.1"/>
    </source>
</evidence>
<dbReference type="Gene3D" id="3.30.70.270">
    <property type="match status" value="2"/>
</dbReference>
<dbReference type="AlphaFoldDB" id="A0A699JHR9"/>
<feature type="non-terminal residue" evidence="2">
    <location>
        <position position="1"/>
    </location>
</feature>
<dbReference type="PANTHER" id="PTHR24559">
    <property type="entry name" value="TRANSPOSON TY3-I GAG-POL POLYPROTEIN"/>
    <property type="match status" value="1"/>
</dbReference>
<dbReference type="InterPro" id="IPR043502">
    <property type="entry name" value="DNA/RNA_pol_sf"/>
</dbReference>
<dbReference type="InterPro" id="IPR000477">
    <property type="entry name" value="RT_dom"/>
</dbReference>
<proteinExistence type="predicted"/>
<keyword evidence="2" id="KW-0808">Transferase</keyword>
<organism evidence="2">
    <name type="scientific">Tanacetum cinerariifolium</name>
    <name type="common">Dalmatian daisy</name>
    <name type="synonym">Chrysanthemum cinerariifolium</name>
    <dbReference type="NCBI Taxonomy" id="118510"/>
    <lineage>
        <taxon>Eukaryota</taxon>
        <taxon>Viridiplantae</taxon>
        <taxon>Streptophyta</taxon>
        <taxon>Embryophyta</taxon>
        <taxon>Tracheophyta</taxon>
        <taxon>Spermatophyta</taxon>
        <taxon>Magnoliopsida</taxon>
        <taxon>eudicotyledons</taxon>
        <taxon>Gunneridae</taxon>
        <taxon>Pentapetalae</taxon>
        <taxon>asterids</taxon>
        <taxon>campanulids</taxon>
        <taxon>Asterales</taxon>
        <taxon>Asteraceae</taxon>
        <taxon>Asteroideae</taxon>
        <taxon>Anthemideae</taxon>
        <taxon>Anthemidinae</taxon>
        <taxon>Tanacetum</taxon>
    </lineage>
</organism>
<keyword evidence="2" id="KW-0695">RNA-directed DNA polymerase</keyword>
<name>A0A699JHR9_TANCI</name>
<feature type="domain" description="Reverse transcriptase" evidence="1">
    <location>
        <begin position="25"/>
        <end position="110"/>
    </location>
</feature>
<dbReference type="PANTHER" id="PTHR24559:SF427">
    <property type="entry name" value="RNA-DIRECTED DNA POLYMERASE"/>
    <property type="match status" value="1"/>
</dbReference>
<accession>A0A699JHR9</accession>
<evidence type="ECO:0000259" key="1">
    <source>
        <dbReference type="Pfam" id="PF00078"/>
    </source>
</evidence>